<name>A0A413VTH1_9BACE</name>
<gene>
    <name evidence="1" type="ORF">DW888_04965</name>
</gene>
<dbReference type="SUPFAM" id="SSF53756">
    <property type="entry name" value="UDP-Glycosyltransferase/glycogen phosphorylase"/>
    <property type="match status" value="1"/>
</dbReference>
<sequence>MKILLLGEFSNIHWTLAEGLRILGHEVCVVSDGNHWKNYKRDISLLRPTDGKIDGVKYLAKVLLLLPKLKGYDIVQIVNPCFLHLKPEKSLPIYRFLRKHNKKIFLGAFGTDHYYVKTCMETNVFKYSDFKSQDKFRDTPVNRKIIKECLYGGTARANKEIAQTCNGIIACLWEYYVSYTSYFPDKLTFIPLPIDYSDIVSRVRPEPEKVNFFIGIQSARSDIKGTDIMYPVLKEVQQKYPDRCYITEAIDAPYDTYQRLMDDADVQLDQLYSYTPSMNSLLAMTKGVIVVGGGEEENYEIINEKELRPIINVYPSEEDIFRKLEFIVQHKEQIPILSAQSIEYVRKHHDYVKVAQQYADFWKTH</sequence>
<dbReference type="RefSeq" id="WP_122200992.1">
    <property type="nucleotide sequence ID" value="NZ_CABJFV010000003.1"/>
</dbReference>
<reference evidence="1 2" key="1">
    <citation type="submission" date="2018-08" db="EMBL/GenBank/DDBJ databases">
        <title>A genome reference for cultivated species of the human gut microbiota.</title>
        <authorList>
            <person name="Zou Y."/>
            <person name="Xue W."/>
            <person name="Luo G."/>
        </authorList>
    </citation>
    <scope>NUCLEOTIDE SEQUENCE [LARGE SCALE GENOMIC DNA]</scope>
    <source>
        <strain evidence="1 2">AM40-30BH</strain>
    </source>
</reference>
<accession>A0A413VTH1</accession>
<organism evidence="1 2">
    <name type="scientific">Bacteroides nordii</name>
    <dbReference type="NCBI Taxonomy" id="291645"/>
    <lineage>
        <taxon>Bacteria</taxon>
        <taxon>Pseudomonadati</taxon>
        <taxon>Bacteroidota</taxon>
        <taxon>Bacteroidia</taxon>
        <taxon>Bacteroidales</taxon>
        <taxon>Bacteroidaceae</taxon>
        <taxon>Bacteroides</taxon>
    </lineage>
</organism>
<dbReference type="Proteomes" id="UP000284379">
    <property type="component" value="Unassembled WGS sequence"/>
</dbReference>
<dbReference type="AlphaFoldDB" id="A0A413VTH1"/>
<dbReference type="GO" id="GO:0016740">
    <property type="term" value="F:transferase activity"/>
    <property type="evidence" value="ECO:0007669"/>
    <property type="project" value="UniProtKB-KW"/>
</dbReference>
<evidence type="ECO:0000313" key="1">
    <source>
        <dbReference type="EMBL" id="RHB36915.1"/>
    </source>
</evidence>
<protein>
    <submittedName>
        <fullName evidence="1">Glycosyltransferase family 1 protein</fullName>
    </submittedName>
</protein>
<keyword evidence="1" id="KW-0808">Transferase</keyword>
<dbReference type="EMBL" id="QSGO01000003">
    <property type="protein sequence ID" value="RHB36915.1"/>
    <property type="molecule type" value="Genomic_DNA"/>
</dbReference>
<comment type="caution">
    <text evidence="1">The sequence shown here is derived from an EMBL/GenBank/DDBJ whole genome shotgun (WGS) entry which is preliminary data.</text>
</comment>
<proteinExistence type="predicted"/>
<evidence type="ECO:0000313" key="2">
    <source>
        <dbReference type="Proteomes" id="UP000284379"/>
    </source>
</evidence>